<reference evidence="2" key="1">
    <citation type="journal article" date="2020" name="Stud. Mycol.">
        <title>101 Dothideomycetes genomes: a test case for predicting lifestyles and emergence of pathogens.</title>
        <authorList>
            <person name="Haridas S."/>
            <person name="Albert R."/>
            <person name="Binder M."/>
            <person name="Bloem J."/>
            <person name="Labutti K."/>
            <person name="Salamov A."/>
            <person name="Andreopoulos B."/>
            <person name="Baker S."/>
            <person name="Barry K."/>
            <person name="Bills G."/>
            <person name="Bluhm B."/>
            <person name="Cannon C."/>
            <person name="Castanera R."/>
            <person name="Culley D."/>
            <person name="Daum C."/>
            <person name="Ezra D."/>
            <person name="Gonzalez J."/>
            <person name="Henrissat B."/>
            <person name="Kuo A."/>
            <person name="Liang C."/>
            <person name="Lipzen A."/>
            <person name="Lutzoni F."/>
            <person name="Magnuson J."/>
            <person name="Mondo S."/>
            <person name="Nolan M."/>
            <person name="Ohm R."/>
            <person name="Pangilinan J."/>
            <person name="Park H.-J."/>
            <person name="Ramirez L."/>
            <person name="Alfaro M."/>
            <person name="Sun H."/>
            <person name="Tritt A."/>
            <person name="Yoshinaga Y."/>
            <person name="Zwiers L.-H."/>
            <person name="Turgeon B."/>
            <person name="Goodwin S."/>
            <person name="Spatafora J."/>
            <person name="Crous P."/>
            <person name="Grigoriev I."/>
        </authorList>
    </citation>
    <scope>NUCLEOTIDE SEQUENCE</scope>
    <source>
        <strain evidence="2">CBS 627.86</strain>
    </source>
</reference>
<feature type="compositionally biased region" description="Polar residues" evidence="1">
    <location>
        <begin position="1"/>
        <end position="20"/>
    </location>
</feature>
<accession>A0A6A5YXB8</accession>
<organism evidence="2 3">
    <name type="scientific">Lophiotrema nucula</name>
    <dbReference type="NCBI Taxonomy" id="690887"/>
    <lineage>
        <taxon>Eukaryota</taxon>
        <taxon>Fungi</taxon>
        <taxon>Dikarya</taxon>
        <taxon>Ascomycota</taxon>
        <taxon>Pezizomycotina</taxon>
        <taxon>Dothideomycetes</taxon>
        <taxon>Pleosporomycetidae</taxon>
        <taxon>Pleosporales</taxon>
        <taxon>Lophiotremataceae</taxon>
        <taxon>Lophiotrema</taxon>
    </lineage>
</organism>
<dbReference type="Proteomes" id="UP000799770">
    <property type="component" value="Unassembled WGS sequence"/>
</dbReference>
<dbReference type="OrthoDB" id="3797593at2759"/>
<protein>
    <submittedName>
        <fullName evidence="2">Uncharacterized protein</fullName>
    </submittedName>
</protein>
<feature type="region of interest" description="Disordered" evidence="1">
    <location>
        <begin position="1"/>
        <end position="28"/>
    </location>
</feature>
<proteinExistence type="predicted"/>
<name>A0A6A5YXB8_9PLEO</name>
<evidence type="ECO:0000256" key="1">
    <source>
        <dbReference type="SAM" id="MobiDB-lite"/>
    </source>
</evidence>
<gene>
    <name evidence="2" type="ORF">BDV96DRAFT_649802</name>
</gene>
<dbReference type="AlphaFoldDB" id="A0A6A5YXB8"/>
<evidence type="ECO:0000313" key="3">
    <source>
        <dbReference type="Proteomes" id="UP000799770"/>
    </source>
</evidence>
<evidence type="ECO:0000313" key="2">
    <source>
        <dbReference type="EMBL" id="KAF2111829.1"/>
    </source>
</evidence>
<keyword evidence="3" id="KW-1185">Reference proteome</keyword>
<sequence>MYEDNSPSVGDQDHSTSSNDQLEDVHNDADDITRAPLIVETLIDSDGSLLIQPFAQRYLAKTGKSNPCAEREDWLYNRSPATAVDLQKYRKHLIKTGVLKRNAHGTLDDLKVNPERYNSTLHQDLGLCFNTFCTPYSCRQKCCPWRHDKLNEEEVGWLLASGTEFVQKAEVFWSRPCEPVKVTGFRLEYGEKHPCHLL</sequence>
<dbReference type="EMBL" id="ML977333">
    <property type="protein sequence ID" value="KAF2111829.1"/>
    <property type="molecule type" value="Genomic_DNA"/>
</dbReference>